<dbReference type="Proteomes" id="UP000293568">
    <property type="component" value="Chromosome"/>
</dbReference>
<name>A0A4P6EYT0_9BACL</name>
<organism evidence="7 8">
    <name type="scientific">Paenibacillus protaetiae</name>
    <dbReference type="NCBI Taxonomy" id="2509456"/>
    <lineage>
        <taxon>Bacteria</taxon>
        <taxon>Bacillati</taxon>
        <taxon>Bacillota</taxon>
        <taxon>Bacilli</taxon>
        <taxon>Bacillales</taxon>
        <taxon>Paenibacillaceae</taxon>
        <taxon>Paenibacillus</taxon>
    </lineage>
</organism>
<dbReference type="InterPro" id="IPR051201">
    <property type="entry name" value="Chloro_Bact_Ser_Proteases"/>
</dbReference>
<sequence length="370" mass="39513">MTEHNGNYKDDYTSAAQHNRAFEEERQPAGYRYEDENRHFITAYENELSRFNGQAERKEKKRRRPALAMFSAFMVGAVAVGGLMFGSDRLGLFTGGAGSAPAVSMAGQSSGLTTASDKSVEANISDIYEAASPAVVKIENYGESQQQSMNDYFSPFFGDDGRHGGSSRGDGHNRQQSDSSQGQDEDSSNLVLTGEGSGFFFEKSGYLLTNEHVIDGAKQLKVTVQGYDEPFTAKVVGSDKNLDLAVLKVDGSKPFSTLELGDSNTAPIGDWVIAIGNPYGFDHTMTVGVLSAKERPITVTGEDGEDHQYEHLLQTDASINPGNSGGPLLDASGKVIGINTAVNSEAQGIGFAIPTSTIEGALKTMMSGSL</sequence>
<dbReference type="Gene3D" id="2.40.10.10">
    <property type="entry name" value="Trypsin-like serine proteases"/>
    <property type="match status" value="2"/>
</dbReference>
<dbReference type="PANTHER" id="PTHR43343:SF3">
    <property type="entry name" value="PROTEASE DO-LIKE 8, CHLOROPLASTIC"/>
    <property type="match status" value="1"/>
</dbReference>
<keyword evidence="6" id="KW-1133">Transmembrane helix</keyword>
<evidence type="ECO:0000256" key="2">
    <source>
        <dbReference type="ARBA" id="ARBA00022670"/>
    </source>
</evidence>
<dbReference type="InterPro" id="IPR043504">
    <property type="entry name" value="Peptidase_S1_PA_chymotrypsin"/>
</dbReference>
<evidence type="ECO:0000313" key="7">
    <source>
        <dbReference type="EMBL" id="QAY67905.1"/>
    </source>
</evidence>
<dbReference type="PANTHER" id="PTHR43343">
    <property type="entry name" value="PEPTIDASE S12"/>
    <property type="match status" value="1"/>
</dbReference>
<dbReference type="InterPro" id="IPR001940">
    <property type="entry name" value="Peptidase_S1C"/>
</dbReference>
<evidence type="ECO:0000313" key="8">
    <source>
        <dbReference type="Proteomes" id="UP000293568"/>
    </source>
</evidence>
<dbReference type="PRINTS" id="PR00834">
    <property type="entry name" value="PROTEASES2C"/>
</dbReference>
<evidence type="ECO:0000256" key="5">
    <source>
        <dbReference type="SAM" id="MobiDB-lite"/>
    </source>
</evidence>
<dbReference type="RefSeq" id="WP_129443156.1">
    <property type="nucleotide sequence ID" value="NZ_CP035492.1"/>
</dbReference>
<dbReference type="GO" id="GO:0006508">
    <property type="term" value="P:proteolysis"/>
    <property type="evidence" value="ECO:0007669"/>
    <property type="project" value="UniProtKB-KW"/>
</dbReference>
<keyword evidence="4" id="KW-0720">Serine protease</keyword>
<dbReference type="KEGG" id="pprt:ET464_17460"/>
<keyword evidence="3" id="KW-0378">Hydrolase</keyword>
<evidence type="ECO:0000256" key="3">
    <source>
        <dbReference type="ARBA" id="ARBA00022801"/>
    </source>
</evidence>
<reference evidence="7 8" key="1">
    <citation type="submission" date="2019-01" db="EMBL/GenBank/DDBJ databases">
        <title>Genome sequencing of strain FW100M-2.</title>
        <authorList>
            <person name="Heo J."/>
            <person name="Kim S.-J."/>
            <person name="Kim J.-S."/>
            <person name="Hong S.-B."/>
            <person name="Kwon S.-W."/>
        </authorList>
    </citation>
    <scope>NUCLEOTIDE SEQUENCE [LARGE SCALE GENOMIC DNA]</scope>
    <source>
        <strain evidence="7 8">FW100M-2</strain>
    </source>
</reference>
<gene>
    <name evidence="7" type="ORF">ET464_17460</name>
</gene>
<keyword evidence="8" id="KW-1185">Reference proteome</keyword>
<dbReference type="InterPro" id="IPR009003">
    <property type="entry name" value="Peptidase_S1_PA"/>
</dbReference>
<feature type="region of interest" description="Disordered" evidence="5">
    <location>
        <begin position="152"/>
        <end position="189"/>
    </location>
</feature>
<dbReference type="GO" id="GO:0004252">
    <property type="term" value="F:serine-type endopeptidase activity"/>
    <property type="evidence" value="ECO:0007669"/>
    <property type="project" value="InterPro"/>
</dbReference>
<feature type="compositionally biased region" description="Basic and acidic residues" evidence="5">
    <location>
        <begin position="1"/>
        <end position="12"/>
    </location>
</feature>
<evidence type="ECO:0000256" key="1">
    <source>
        <dbReference type="ARBA" id="ARBA00010541"/>
    </source>
</evidence>
<dbReference type="EMBL" id="CP035492">
    <property type="protein sequence ID" value="QAY67905.1"/>
    <property type="molecule type" value="Genomic_DNA"/>
</dbReference>
<dbReference type="AlphaFoldDB" id="A0A4P6EYT0"/>
<keyword evidence="6" id="KW-0812">Transmembrane</keyword>
<dbReference type="Pfam" id="PF13365">
    <property type="entry name" value="Trypsin_2"/>
    <property type="match status" value="1"/>
</dbReference>
<comment type="similarity">
    <text evidence="1">Belongs to the peptidase S1C family.</text>
</comment>
<dbReference type="SUPFAM" id="SSF50494">
    <property type="entry name" value="Trypsin-like serine proteases"/>
    <property type="match status" value="1"/>
</dbReference>
<feature type="region of interest" description="Disordered" evidence="5">
    <location>
        <begin position="1"/>
        <end position="30"/>
    </location>
</feature>
<evidence type="ECO:0000256" key="6">
    <source>
        <dbReference type="SAM" id="Phobius"/>
    </source>
</evidence>
<evidence type="ECO:0000256" key="4">
    <source>
        <dbReference type="ARBA" id="ARBA00022825"/>
    </source>
</evidence>
<feature type="compositionally biased region" description="Basic and acidic residues" evidence="5">
    <location>
        <begin position="20"/>
        <end position="30"/>
    </location>
</feature>
<keyword evidence="2 7" id="KW-0645">Protease</keyword>
<proteinExistence type="inferred from homology"/>
<protein>
    <submittedName>
        <fullName evidence="7">Trypsin-like serine protease</fullName>
    </submittedName>
</protein>
<accession>A0A4P6EYT0</accession>
<feature type="transmembrane region" description="Helical" evidence="6">
    <location>
        <begin position="66"/>
        <end position="85"/>
    </location>
</feature>
<keyword evidence="6" id="KW-0472">Membrane</keyword>
<dbReference type="OrthoDB" id="9758917at2"/>
<feature type="compositionally biased region" description="Basic and acidic residues" evidence="5">
    <location>
        <begin position="159"/>
        <end position="175"/>
    </location>
</feature>